<dbReference type="RefSeq" id="WP_122114528.1">
    <property type="nucleotide sequence ID" value="NZ_QOKZ01000022.1"/>
</dbReference>
<protein>
    <submittedName>
        <fullName evidence="1">Uncharacterized protein</fullName>
    </submittedName>
</protein>
<dbReference type="OrthoDB" id="7340968at2"/>
<sequence length="357" mass="39896">MSNETITARVFTALNENPDITIEELEKDDKRSTVTAARNFWRKTRHKIYMSSSSVSDPVETARKTLLRAAKQGLTEAQGRDLAIDAGVAHGTAFAVAAQVYRDFRRQQPNLKGSRGSWTVVTENGLEIPVCHNIRVDWTQNPPHYNDAFKKVSKKYEHWLLALKNGYAVIQKGKVEEGVETRARDSYLGIYRIDQLKERLAPDGKTATVTFRLLAEESGVPKVAITTGGMRVTTERTDDLRNALLTIAYRAERTTKQSGKETTTISKWKEFGFQSADAMADHLEGLYHRQEGLCALSGVRMTLTAGEWCVSPDRIDSNGHYTPDNLQLVANCVNMMKGATPNDQFLVQLETIKKVGS</sequence>
<proteinExistence type="predicted"/>
<dbReference type="EMBL" id="QOKZ01000022">
    <property type="protein sequence ID" value="RMC30030.1"/>
    <property type="molecule type" value="Genomic_DNA"/>
</dbReference>
<dbReference type="AlphaFoldDB" id="A0A3M0M3L9"/>
<comment type="caution">
    <text evidence="1">The sequence shown here is derived from an EMBL/GenBank/DDBJ whole genome shotgun (WGS) entry which is preliminary data.</text>
</comment>
<organism evidence="1 2">
    <name type="scientific">Paracoccus alkanivorans</name>
    <dbReference type="NCBI Taxonomy" id="2116655"/>
    <lineage>
        <taxon>Bacteria</taxon>
        <taxon>Pseudomonadati</taxon>
        <taxon>Pseudomonadota</taxon>
        <taxon>Alphaproteobacteria</taxon>
        <taxon>Rhodobacterales</taxon>
        <taxon>Paracoccaceae</taxon>
        <taxon>Paracoccus</taxon>
    </lineage>
</organism>
<name>A0A3M0M3L9_9RHOB</name>
<reference evidence="1 2" key="1">
    <citation type="submission" date="2018-07" db="EMBL/GenBank/DDBJ databases">
        <authorList>
            <person name="Zhang Y."/>
            <person name="Wang L."/>
            <person name="Ma S."/>
        </authorList>
    </citation>
    <scope>NUCLEOTIDE SEQUENCE [LARGE SCALE GENOMIC DNA]</scope>
    <source>
        <strain evidence="1 2">4-2</strain>
    </source>
</reference>
<keyword evidence="2" id="KW-1185">Reference proteome</keyword>
<evidence type="ECO:0000313" key="1">
    <source>
        <dbReference type="EMBL" id="RMC30030.1"/>
    </source>
</evidence>
<gene>
    <name evidence="1" type="ORF">C9E81_22120</name>
</gene>
<dbReference type="Proteomes" id="UP000273516">
    <property type="component" value="Unassembled WGS sequence"/>
</dbReference>
<evidence type="ECO:0000313" key="2">
    <source>
        <dbReference type="Proteomes" id="UP000273516"/>
    </source>
</evidence>
<accession>A0A3M0M3L9</accession>
<dbReference type="Gene3D" id="3.30.40.220">
    <property type="match status" value="1"/>
</dbReference>